<keyword evidence="3" id="KW-1185">Reference proteome</keyword>
<feature type="compositionally biased region" description="Polar residues" evidence="1">
    <location>
        <begin position="128"/>
        <end position="141"/>
    </location>
</feature>
<dbReference type="InterPro" id="IPR040115">
    <property type="entry name" value="Lnp"/>
</dbReference>
<organism evidence="2 3">
    <name type="scientific">Hibiscus syriacus</name>
    <name type="common">Rose of Sharon</name>
    <dbReference type="NCBI Taxonomy" id="106335"/>
    <lineage>
        <taxon>Eukaryota</taxon>
        <taxon>Viridiplantae</taxon>
        <taxon>Streptophyta</taxon>
        <taxon>Embryophyta</taxon>
        <taxon>Tracheophyta</taxon>
        <taxon>Spermatophyta</taxon>
        <taxon>Magnoliopsida</taxon>
        <taxon>eudicotyledons</taxon>
        <taxon>Gunneridae</taxon>
        <taxon>Pentapetalae</taxon>
        <taxon>rosids</taxon>
        <taxon>malvids</taxon>
        <taxon>Malvales</taxon>
        <taxon>Malvaceae</taxon>
        <taxon>Malvoideae</taxon>
        <taxon>Hibiscus</taxon>
    </lineage>
</organism>
<name>A0A6A2WUY4_HIBSY</name>
<sequence>MFLLPSFSSIAYSTFASIRKMCDERDKKTLERLRAKRQANIDELKEKTNYYITQQLIQRYDPDPAGKVAAAIVLASKLGVDSGLKFHVEDGSNLNIPGGKRNDVEVVSSRNEGPRAFEQSQIDDKTTPHSSSGNEGPRASEQSQIVVNHYNSQGPSAQDGGWLARFAALLVGEDPTQSYELICGN</sequence>
<dbReference type="Proteomes" id="UP000436088">
    <property type="component" value="Unassembled WGS sequence"/>
</dbReference>
<evidence type="ECO:0000256" key="1">
    <source>
        <dbReference type="SAM" id="MobiDB-lite"/>
    </source>
</evidence>
<evidence type="ECO:0000313" key="2">
    <source>
        <dbReference type="EMBL" id="KAE8658930.1"/>
    </source>
</evidence>
<dbReference type="GO" id="GO:0071782">
    <property type="term" value="C:endoplasmic reticulum tubular network"/>
    <property type="evidence" value="ECO:0007669"/>
    <property type="project" value="TreeGrafter"/>
</dbReference>
<dbReference type="EMBL" id="VEPZ02001739">
    <property type="protein sequence ID" value="KAE8658930.1"/>
    <property type="molecule type" value="Genomic_DNA"/>
</dbReference>
<accession>A0A6A2WUY4</accession>
<protein>
    <submittedName>
        <fullName evidence="2">Cell division control 2 isoform 1</fullName>
    </submittedName>
</protein>
<evidence type="ECO:0000313" key="3">
    <source>
        <dbReference type="Proteomes" id="UP000436088"/>
    </source>
</evidence>
<gene>
    <name evidence="2" type="ORF">F3Y22_tig00116965pilonHSYRG00347</name>
</gene>
<dbReference type="GO" id="GO:0071786">
    <property type="term" value="P:endoplasmic reticulum tubular network organization"/>
    <property type="evidence" value="ECO:0007669"/>
    <property type="project" value="InterPro"/>
</dbReference>
<reference evidence="2" key="1">
    <citation type="submission" date="2019-09" db="EMBL/GenBank/DDBJ databases">
        <title>Draft genome information of white flower Hibiscus syriacus.</title>
        <authorList>
            <person name="Kim Y.-M."/>
        </authorList>
    </citation>
    <scope>NUCLEOTIDE SEQUENCE [LARGE SCALE GENOMIC DNA]</scope>
    <source>
        <strain evidence="2">YM2019G1</strain>
    </source>
</reference>
<comment type="caution">
    <text evidence="2">The sequence shown here is derived from an EMBL/GenBank/DDBJ whole genome shotgun (WGS) entry which is preliminary data.</text>
</comment>
<dbReference type="GO" id="GO:0051301">
    <property type="term" value="P:cell division"/>
    <property type="evidence" value="ECO:0007669"/>
    <property type="project" value="UniProtKB-KW"/>
</dbReference>
<keyword evidence="2" id="KW-0131">Cell cycle</keyword>
<keyword evidence="2" id="KW-0132">Cell division</keyword>
<dbReference type="PANTHER" id="PTHR22166:SF12">
    <property type="entry name" value="ENDOPLASMIC RETICULUM JUNCTION FORMATION PROTEIN LUNAPARK"/>
    <property type="match status" value="1"/>
</dbReference>
<dbReference type="PANTHER" id="PTHR22166">
    <property type="entry name" value="ENDOPLASMIC RETICULUM JUNCTION FORMATION PROTEIN LUNAPARK"/>
    <property type="match status" value="1"/>
</dbReference>
<feature type="region of interest" description="Disordered" evidence="1">
    <location>
        <begin position="111"/>
        <end position="141"/>
    </location>
</feature>
<proteinExistence type="predicted"/>
<dbReference type="AlphaFoldDB" id="A0A6A2WUY4"/>